<dbReference type="KEGG" id="pvo:PVOR_06515"/>
<sequence>MSKNDSKQQEQQQRENKDRRGEPIVDKKKDGANYPAT</sequence>
<dbReference type="AlphaFoldDB" id="A0A2R9SZT5"/>
<comment type="caution">
    <text evidence="2">The sequence shown here is derived from an EMBL/GenBank/DDBJ whole genome shotgun (WGS) entry which is preliminary data.</text>
</comment>
<protein>
    <submittedName>
        <fullName evidence="2">Uncharacterized protein</fullName>
    </submittedName>
</protein>
<reference evidence="2 3" key="1">
    <citation type="journal article" date="2010" name="BMC Genomics">
        <title>Genome sequence of the pattern forming Paenibacillus vortex bacterium reveals potential for thriving in complex environments.</title>
        <authorList>
            <person name="Sirota-Madi A."/>
            <person name="Olender T."/>
            <person name="Helman Y."/>
            <person name="Ingham C."/>
            <person name="Brainis I."/>
            <person name="Roth D."/>
            <person name="Hagi E."/>
            <person name="Brodsky L."/>
            <person name="Leshkowitz D."/>
            <person name="Galatenko V."/>
            <person name="Nikolaev V."/>
            <person name="Mugasimangalam R.C."/>
            <person name="Bransburg-Zabary S."/>
            <person name="Gutnick D.L."/>
            <person name="Lancet D."/>
            <person name="Ben-Jacob E."/>
        </authorList>
    </citation>
    <scope>NUCLEOTIDE SEQUENCE [LARGE SCALE GENOMIC DNA]</scope>
    <source>
        <strain evidence="2 3">V453</strain>
    </source>
</reference>
<organism evidence="2 3">
    <name type="scientific">Paenibacillus vortex V453</name>
    <dbReference type="NCBI Taxonomy" id="715225"/>
    <lineage>
        <taxon>Bacteria</taxon>
        <taxon>Bacillati</taxon>
        <taxon>Bacillota</taxon>
        <taxon>Bacilli</taxon>
        <taxon>Bacillales</taxon>
        <taxon>Paenibacillaceae</taxon>
        <taxon>Paenibacillus</taxon>
    </lineage>
</organism>
<proteinExistence type="predicted"/>
<feature type="compositionally biased region" description="Basic and acidic residues" evidence="1">
    <location>
        <begin position="1"/>
        <end position="31"/>
    </location>
</feature>
<keyword evidence="3" id="KW-1185">Reference proteome</keyword>
<name>A0A2R9SZT5_9BACL</name>
<feature type="region of interest" description="Disordered" evidence="1">
    <location>
        <begin position="1"/>
        <end position="37"/>
    </location>
</feature>
<gene>
    <name evidence="2" type="ORF">PVOR_06515</name>
</gene>
<dbReference type="EMBL" id="ADHJ01000012">
    <property type="protein sequence ID" value="EFU42863.1"/>
    <property type="molecule type" value="Genomic_DNA"/>
</dbReference>
<evidence type="ECO:0000256" key="1">
    <source>
        <dbReference type="SAM" id="MobiDB-lite"/>
    </source>
</evidence>
<dbReference type="Proteomes" id="UP000003094">
    <property type="component" value="Unassembled WGS sequence"/>
</dbReference>
<accession>A0A2R9SZT5</accession>
<evidence type="ECO:0000313" key="2">
    <source>
        <dbReference type="EMBL" id="EFU42863.1"/>
    </source>
</evidence>
<evidence type="ECO:0000313" key="3">
    <source>
        <dbReference type="Proteomes" id="UP000003094"/>
    </source>
</evidence>